<gene>
    <name evidence="1" type="ORF">HMPREF3226_01783</name>
</gene>
<protein>
    <submittedName>
        <fullName evidence="1">Uncharacterized protein</fullName>
    </submittedName>
</protein>
<dbReference type="AlphaFoldDB" id="A0A133Q2S3"/>
<evidence type="ECO:0000313" key="1">
    <source>
        <dbReference type="EMBL" id="KXA37157.1"/>
    </source>
</evidence>
<evidence type="ECO:0000313" key="2">
    <source>
        <dbReference type="Proteomes" id="UP000070533"/>
    </source>
</evidence>
<name>A0A133Q2S3_9BACT</name>
<organism evidence="1 2">
    <name type="scientific">Prevotella corporis</name>
    <dbReference type="NCBI Taxonomy" id="28128"/>
    <lineage>
        <taxon>Bacteria</taxon>
        <taxon>Pseudomonadati</taxon>
        <taxon>Bacteroidota</taxon>
        <taxon>Bacteroidia</taxon>
        <taxon>Bacteroidales</taxon>
        <taxon>Prevotellaceae</taxon>
        <taxon>Prevotella</taxon>
    </lineage>
</organism>
<sequence>MGRNDIHSFGRIRNADCWILIELTLIIVKLQWSVQPRCHLFFVSLQ</sequence>
<accession>A0A133Q2S3</accession>
<dbReference type="Proteomes" id="UP000070533">
    <property type="component" value="Unassembled WGS sequence"/>
</dbReference>
<keyword evidence="2" id="KW-1185">Reference proteome</keyword>
<dbReference type="PATRIC" id="fig|28128.5.peg.1829"/>
<comment type="caution">
    <text evidence="1">The sequence shown here is derived from an EMBL/GenBank/DDBJ whole genome shotgun (WGS) entry which is preliminary data.</text>
</comment>
<dbReference type="EMBL" id="LRQG01000146">
    <property type="protein sequence ID" value="KXA37157.1"/>
    <property type="molecule type" value="Genomic_DNA"/>
</dbReference>
<dbReference type="STRING" id="28128.HMPREF3226_01783"/>
<reference evidence="2" key="1">
    <citation type="submission" date="2016-01" db="EMBL/GenBank/DDBJ databases">
        <authorList>
            <person name="Mitreva M."/>
            <person name="Pepin K.H."/>
            <person name="Mihindukulasuriya K.A."/>
            <person name="Fulton R."/>
            <person name="Fronick C."/>
            <person name="O'Laughlin M."/>
            <person name="Miner T."/>
            <person name="Herter B."/>
            <person name="Rosa B.A."/>
            <person name="Cordes M."/>
            <person name="Tomlinson C."/>
            <person name="Wollam A."/>
            <person name="Palsikar V.B."/>
            <person name="Mardis E.R."/>
            <person name="Wilson R.K."/>
        </authorList>
    </citation>
    <scope>NUCLEOTIDE SEQUENCE [LARGE SCALE GENOMIC DNA]</scope>
    <source>
        <strain evidence="2">MJR7716</strain>
    </source>
</reference>
<proteinExistence type="predicted"/>